<feature type="transmembrane region" description="Helical" evidence="6">
    <location>
        <begin position="233"/>
        <end position="253"/>
    </location>
</feature>
<dbReference type="RefSeq" id="XP_041295880.1">
    <property type="nucleotide sequence ID" value="XM_041440205.1"/>
</dbReference>
<evidence type="ECO:0000256" key="1">
    <source>
        <dbReference type="ARBA" id="ARBA00004141"/>
    </source>
</evidence>
<feature type="transmembrane region" description="Helical" evidence="6">
    <location>
        <begin position="59"/>
        <end position="79"/>
    </location>
</feature>
<dbReference type="GO" id="GO:0016020">
    <property type="term" value="C:membrane"/>
    <property type="evidence" value="ECO:0007669"/>
    <property type="project" value="UniProtKB-SubCell"/>
</dbReference>
<evidence type="ECO:0000256" key="5">
    <source>
        <dbReference type="SAM" id="MobiDB-lite"/>
    </source>
</evidence>
<name>A0A9P7FBX3_9AGAM</name>
<reference evidence="8" key="1">
    <citation type="journal article" date="2020" name="New Phytol.">
        <title>Comparative genomics reveals dynamic genome evolution in host specialist ectomycorrhizal fungi.</title>
        <authorList>
            <person name="Lofgren L.A."/>
            <person name="Nguyen N.H."/>
            <person name="Vilgalys R."/>
            <person name="Ruytinx J."/>
            <person name="Liao H.L."/>
            <person name="Branco S."/>
            <person name="Kuo A."/>
            <person name="LaButti K."/>
            <person name="Lipzen A."/>
            <person name="Andreopoulos W."/>
            <person name="Pangilinan J."/>
            <person name="Riley R."/>
            <person name="Hundley H."/>
            <person name="Na H."/>
            <person name="Barry K."/>
            <person name="Grigoriev I.V."/>
            <person name="Stajich J.E."/>
            <person name="Kennedy P.G."/>
        </authorList>
    </citation>
    <scope>NUCLEOTIDE SEQUENCE</scope>
    <source>
        <strain evidence="8">FC423</strain>
    </source>
</reference>
<keyword evidence="4 6" id="KW-0472">Membrane</keyword>
<feature type="domain" description="EamA" evidence="7">
    <location>
        <begin position="67"/>
        <end position="204"/>
    </location>
</feature>
<dbReference type="AlphaFoldDB" id="A0A9P7FBX3"/>
<feature type="domain" description="EamA" evidence="7">
    <location>
        <begin position="239"/>
        <end position="368"/>
    </location>
</feature>
<feature type="transmembrane region" description="Helical" evidence="6">
    <location>
        <begin position="99"/>
        <end position="119"/>
    </location>
</feature>
<dbReference type="OrthoDB" id="306876at2759"/>
<keyword evidence="3 6" id="KW-1133">Transmembrane helix</keyword>
<sequence length="428" mass="46921">MSTINGYIALSQSPTEEQTFSDDIDLTSSPPRRRRWIFGPQSRWFESLHLRWRGMISRVIAFVETNLGMLLIIVAQFFFVCMNLGVKQLNSLDVPMHTLELIAVRMGITLACCVLYMVAMKIPDPILGPKGVRLLLVNRGLCGFFGLFGMYYSLQYLSLADATVLSFLAPLSAAIGGYIILKEPYSKREAFAAIVSLLGVILIARPPFLFGNTNSVNSDSGAASSLVTAIDRIRAVCVAVFGIVLGTGALLSMRAIGKRAHPMHLMMFFSTWCTIVASAAMYFMKIPIVYPHNWKWAAMLIFIGLSGFFAQTLTTIGYQHETAARGSMGQYVQLLFAGVLEYVIFGTVPSALSLIGAAIIMTSAIYVIISKKGSPKEPEAIGLREPDSALEEGLLYTESPNTMIELAETGSNKRIGHEEDLEEKPPST</sequence>
<dbReference type="EMBL" id="JABBWM010000012">
    <property type="protein sequence ID" value="KAG2113493.1"/>
    <property type="molecule type" value="Genomic_DNA"/>
</dbReference>
<feature type="compositionally biased region" description="Basic and acidic residues" evidence="5">
    <location>
        <begin position="415"/>
        <end position="428"/>
    </location>
</feature>
<organism evidence="8 9">
    <name type="scientific">Suillus discolor</name>
    <dbReference type="NCBI Taxonomy" id="1912936"/>
    <lineage>
        <taxon>Eukaryota</taxon>
        <taxon>Fungi</taxon>
        <taxon>Dikarya</taxon>
        <taxon>Basidiomycota</taxon>
        <taxon>Agaricomycotina</taxon>
        <taxon>Agaricomycetes</taxon>
        <taxon>Agaricomycetidae</taxon>
        <taxon>Boletales</taxon>
        <taxon>Suillineae</taxon>
        <taxon>Suillaceae</taxon>
        <taxon>Suillus</taxon>
    </lineage>
</organism>
<accession>A0A9P7FBX3</accession>
<dbReference type="PANTHER" id="PTHR22911">
    <property type="entry name" value="ACYL-MALONYL CONDENSING ENZYME-RELATED"/>
    <property type="match status" value="1"/>
</dbReference>
<evidence type="ECO:0000313" key="8">
    <source>
        <dbReference type="EMBL" id="KAG2113493.1"/>
    </source>
</evidence>
<dbReference type="GeneID" id="64702464"/>
<feature type="region of interest" description="Disordered" evidence="5">
    <location>
        <begin position="407"/>
        <end position="428"/>
    </location>
</feature>
<feature type="transmembrane region" description="Helical" evidence="6">
    <location>
        <begin position="265"/>
        <end position="284"/>
    </location>
</feature>
<evidence type="ECO:0000313" key="9">
    <source>
        <dbReference type="Proteomes" id="UP000823399"/>
    </source>
</evidence>
<dbReference type="InterPro" id="IPR037185">
    <property type="entry name" value="EmrE-like"/>
</dbReference>
<dbReference type="InterPro" id="IPR000620">
    <property type="entry name" value="EamA_dom"/>
</dbReference>
<keyword evidence="2 6" id="KW-0812">Transmembrane</keyword>
<feature type="transmembrane region" description="Helical" evidence="6">
    <location>
        <begin position="190"/>
        <end position="210"/>
    </location>
</feature>
<keyword evidence="9" id="KW-1185">Reference proteome</keyword>
<evidence type="ECO:0000256" key="2">
    <source>
        <dbReference type="ARBA" id="ARBA00022692"/>
    </source>
</evidence>
<dbReference type="SUPFAM" id="SSF103481">
    <property type="entry name" value="Multidrug resistance efflux transporter EmrE"/>
    <property type="match status" value="2"/>
</dbReference>
<gene>
    <name evidence="8" type="ORF">F5147DRAFT_751983</name>
</gene>
<comment type="subcellular location">
    <subcellularLocation>
        <location evidence="1">Membrane</location>
        <topology evidence="1">Multi-pass membrane protein</topology>
    </subcellularLocation>
</comment>
<evidence type="ECO:0000256" key="4">
    <source>
        <dbReference type="ARBA" id="ARBA00023136"/>
    </source>
</evidence>
<comment type="caution">
    <text evidence="8">The sequence shown here is derived from an EMBL/GenBank/DDBJ whole genome shotgun (WGS) entry which is preliminary data.</text>
</comment>
<evidence type="ECO:0000259" key="7">
    <source>
        <dbReference type="Pfam" id="PF00892"/>
    </source>
</evidence>
<protein>
    <recommendedName>
        <fullName evidence="7">EamA domain-containing protein</fullName>
    </recommendedName>
</protein>
<feature type="transmembrane region" description="Helical" evidence="6">
    <location>
        <begin position="164"/>
        <end position="181"/>
    </location>
</feature>
<dbReference type="PANTHER" id="PTHR22911:SF6">
    <property type="entry name" value="SOLUTE CARRIER FAMILY 35 MEMBER G1"/>
    <property type="match status" value="1"/>
</dbReference>
<dbReference type="Proteomes" id="UP000823399">
    <property type="component" value="Unassembled WGS sequence"/>
</dbReference>
<feature type="transmembrane region" description="Helical" evidence="6">
    <location>
        <begin position="296"/>
        <end position="316"/>
    </location>
</feature>
<dbReference type="Pfam" id="PF00892">
    <property type="entry name" value="EamA"/>
    <property type="match status" value="2"/>
</dbReference>
<evidence type="ECO:0000256" key="3">
    <source>
        <dbReference type="ARBA" id="ARBA00022989"/>
    </source>
</evidence>
<evidence type="ECO:0000256" key="6">
    <source>
        <dbReference type="SAM" id="Phobius"/>
    </source>
</evidence>
<feature type="transmembrane region" description="Helical" evidence="6">
    <location>
        <begin position="131"/>
        <end position="152"/>
    </location>
</feature>
<proteinExistence type="predicted"/>